<proteinExistence type="predicted"/>
<evidence type="ECO:0000313" key="2">
    <source>
        <dbReference type="Proteomes" id="UP000664844"/>
    </source>
</evidence>
<reference evidence="1 2" key="1">
    <citation type="submission" date="2021-03" db="EMBL/GenBank/DDBJ databases">
        <title>Metabolic Capacity of the Antarctic Cyanobacterium Phormidium pseudopriestleyi that Sustains Oxygenic Photosynthesis in the Presence of Hydrogen Sulfide.</title>
        <authorList>
            <person name="Lumian J.E."/>
            <person name="Jungblut A.D."/>
            <person name="Dillon M.L."/>
            <person name="Hawes I."/>
            <person name="Doran P.T."/>
            <person name="Mackey T.J."/>
            <person name="Dick G.J."/>
            <person name="Grettenberger C.L."/>
            <person name="Sumner D.Y."/>
        </authorList>
    </citation>
    <scope>NUCLEOTIDE SEQUENCE [LARGE SCALE GENOMIC DNA]</scope>
    <source>
        <strain evidence="1 2">FRX01</strain>
    </source>
</reference>
<evidence type="ECO:0000313" key="1">
    <source>
        <dbReference type="EMBL" id="MBO0352329.1"/>
    </source>
</evidence>
<evidence type="ECO:0008006" key="3">
    <source>
        <dbReference type="Google" id="ProtNLM"/>
    </source>
</evidence>
<protein>
    <recommendedName>
        <fullName evidence="3">AbrB/MazE/SpoVT family DNA-binding domain-containing protein</fullName>
    </recommendedName>
</protein>
<comment type="caution">
    <text evidence="1">The sequence shown here is derived from an EMBL/GenBank/DDBJ whole genome shotgun (WGS) entry which is preliminary data.</text>
</comment>
<dbReference type="RefSeq" id="WP_207090741.1">
    <property type="nucleotide sequence ID" value="NZ_JAFLQW010000674.1"/>
</dbReference>
<dbReference type="Proteomes" id="UP000664844">
    <property type="component" value="Unassembled WGS sequence"/>
</dbReference>
<keyword evidence="2" id="KW-1185">Reference proteome</keyword>
<sequence>MRSQKIVILEDGTLVLPDELKESLKNTPELWIAWNEDVIVINRKSLEKSQESLSQQERIERFFATADKLSQFNEFAPISETEDF</sequence>
<dbReference type="EMBL" id="JAFLQW010000674">
    <property type="protein sequence ID" value="MBO0352329.1"/>
    <property type="molecule type" value="Genomic_DNA"/>
</dbReference>
<organism evidence="1 2">
    <name type="scientific">Phormidium pseudopriestleyi FRX01</name>
    <dbReference type="NCBI Taxonomy" id="1759528"/>
    <lineage>
        <taxon>Bacteria</taxon>
        <taxon>Bacillati</taxon>
        <taxon>Cyanobacteriota</taxon>
        <taxon>Cyanophyceae</taxon>
        <taxon>Oscillatoriophycideae</taxon>
        <taxon>Oscillatoriales</taxon>
        <taxon>Oscillatoriaceae</taxon>
        <taxon>Phormidium</taxon>
    </lineage>
</organism>
<name>A0ABS3FZU1_9CYAN</name>
<accession>A0ABS3FZU1</accession>
<gene>
    <name evidence="1" type="ORF">J0895_25255</name>
</gene>